<reference evidence="3" key="1">
    <citation type="submission" date="2015-11" db="EMBL/GenBank/DDBJ databases">
        <authorList>
            <person name="Varghese N."/>
        </authorList>
    </citation>
    <scope>NUCLEOTIDE SEQUENCE [LARGE SCALE GENOMIC DNA]</scope>
    <source>
        <strain evidence="3">DSM 45899</strain>
    </source>
</reference>
<dbReference type="RefSeq" id="WP_091284360.1">
    <property type="nucleotide sequence ID" value="NZ_FAOZ01000033.1"/>
</dbReference>
<gene>
    <name evidence="2" type="ORF">Ga0074812_13343</name>
</gene>
<dbReference type="EMBL" id="FAOZ01000033">
    <property type="protein sequence ID" value="CUU59919.1"/>
    <property type="molecule type" value="Genomic_DNA"/>
</dbReference>
<evidence type="ECO:0000256" key="1">
    <source>
        <dbReference type="SAM" id="Phobius"/>
    </source>
</evidence>
<protein>
    <submittedName>
        <fullName evidence="2">Uncharacterized protein</fullName>
    </submittedName>
</protein>
<accession>A0A0S4QXQ4</accession>
<sequence>MATSRRRGRAAGPSRSFSERALDYAGSAKNLAGCVAAAGGLGLFFVGVVGVPEWPFVVGALYAIGALVAPPPRRPTGALPPPRDPQTLRADLTAHDRRFLGQLPPDVDAAYRKVTQDLRDLLDRPALLQTGSPDTFVVERMVVDYLPTSVEAYLELPRAFADSHLVDGRLTARELLLEQLTLLATAAEDVTTSAARDASQRLAVQSRFLAERFGPTSGDLNLGDS</sequence>
<organism evidence="2 3">
    <name type="scientific">Parafrankia irregularis</name>
    <dbReference type="NCBI Taxonomy" id="795642"/>
    <lineage>
        <taxon>Bacteria</taxon>
        <taxon>Bacillati</taxon>
        <taxon>Actinomycetota</taxon>
        <taxon>Actinomycetes</taxon>
        <taxon>Frankiales</taxon>
        <taxon>Frankiaceae</taxon>
        <taxon>Parafrankia</taxon>
    </lineage>
</organism>
<keyword evidence="3" id="KW-1185">Reference proteome</keyword>
<evidence type="ECO:0000313" key="2">
    <source>
        <dbReference type="EMBL" id="CUU59919.1"/>
    </source>
</evidence>
<keyword evidence="1" id="KW-0812">Transmembrane</keyword>
<proteinExistence type="predicted"/>
<name>A0A0S4QXQ4_9ACTN</name>
<feature type="transmembrane region" description="Helical" evidence="1">
    <location>
        <begin position="30"/>
        <end position="48"/>
    </location>
</feature>
<keyword evidence="1" id="KW-1133">Transmembrane helix</keyword>
<dbReference type="Proteomes" id="UP000198802">
    <property type="component" value="Unassembled WGS sequence"/>
</dbReference>
<evidence type="ECO:0000313" key="3">
    <source>
        <dbReference type="Proteomes" id="UP000198802"/>
    </source>
</evidence>
<keyword evidence="1" id="KW-0472">Membrane</keyword>
<dbReference type="AlphaFoldDB" id="A0A0S4QXQ4"/>